<sequence length="354" mass="36963">MAPVVVEWTRGPLVESQARGDAAVVDATGRILFKVGDGLKVTYWRSAAKPVQALPVIASGAVDRFGLAPEHVAVMAASHNAEPVHVETVLEALKRAGLSPDLLQCGAHPPMDREAAAALQAAGQEPGRVHSNCSGKHTGMLVLAKHLGLPLEDYLEPQSAVQQLILQCVARVAAIPAHSIAIGVDGCGVPVFGMPLRHMALAYARLADPDHLDAEDREAGLRMRAAMWAHPYLVAGRGRICTDLMSLPGRRFLGKSGAEGVYSVGLPPETVALSPVLRAAGAVGGVGITVKAEDGRADVSQLMAVAILDQLGLLTAEDRAALARYGPGPITNYAGRVVGERRAAFALTPAEVTV</sequence>
<comment type="caution">
    <text evidence="1">The sequence shown here is derived from an EMBL/GenBank/DDBJ whole genome shotgun (WGS) entry which is preliminary data.</text>
</comment>
<dbReference type="PANTHER" id="PTHR42110">
    <property type="entry name" value="L-ASPARAGINASE, PUTATIVE (AFU_ORTHOLOGUE AFUA_3G11890)-RELATED"/>
    <property type="match status" value="1"/>
</dbReference>
<accession>A0ABS4JNE4</accession>
<dbReference type="RefSeq" id="WP_209465217.1">
    <property type="nucleotide sequence ID" value="NZ_JAGGLG010000002.1"/>
</dbReference>
<keyword evidence="2" id="KW-1185">Reference proteome</keyword>
<proteinExistence type="predicted"/>
<dbReference type="InterPro" id="IPR010349">
    <property type="entry name" value="Asparaginase_II"/>
</dbReference>
<evidence type="ECO:0000313" key="2">
    <source>
        <dbReference type="Proteomes" id="UP001519289"/>
    </source>
</evidence>
<dbReference type="EMBL" id="JAGGLG010000002">
    <property type="protein sequence ID" value="MBP2017067.1"/>
    <property type="molecule type" value="Genomic_DNA"/>
</dbReference>
<organism evidence="1 2">
    <name type="scientific">Symbiobacterium terraclitae</name>
    <dbReference type="NCBI Taxonomy" id="557451"/>
    <lineage>
        <taxon>Bacteria</taxon>
        <taxon>Bacillati</taxon>
        <taxon>Bacillota</taxon>
        <taxon>Clostridia</taxon>
        <taxon>Eubacteriales</taxon>
        <taxon>Symbiobacteriaceae</taxon>
        <taxon>Symbiobacterium</taxon>
    </lineage>
</organism>
<dbReference type="Pfam" id="PF06089">
    <property type="entry name" value="Asparaginase_II"/>
    <property type="match status" value="1"/>
</dbReference>
<dbReference type="PANTHER" id="PTHR42110:SF1">
    <property type="entry name" value="L-ASPARAGINASE, PUTATIVE (AFU_ORTHOLOGUE AFUA_3G11890)-RELATED"/>
    <property type="match status" value="1"/>
</dbReference>
<reference evidence="1 2" key="1">
    <citation type="submission" date="2021-03" db="EMBL/GenBank/DDBJ databases">
        <title>Genomic Encyclopedia of Type Strains, Phase IV (KMG-IV): sequencing the most valuable type-strain genomes for metagenomic binning, comparative biology and taxonomic classification.</title>
        <authorList>
            <person name="Goeker M."/>
        </authorList>
    </citation>
    <scope>NUCLEOTIDE SEQUENCE [LARGE SCALE GENOMIC DNA]</scope>
    <source>
        <strain evidence="1 2">DSM 27138</strain>
    </source>
</reference>
<gene>
    <name evidence="1" type="ORF">J2Z79_000441</name>
</gene>
<name>A0ABS4JNE4_9FIRM</name>
<dbReference type="Proteomes" id="UP001519289">
    <property type="component" value="Unassembled WGS sequence"/>
</dbReference>
<protein>
    <submittedName>
        <fullName evidence="1">L-asparaginase II</fullName>
    </submittedName>
</protein>
<evidence type="ECO:0000313" key="1">
    <source>
        <dbReference type="EMBL" id="MBP2017067.1"/>
    </source>
</evidence>